<comment type="caution">
    <text evidence="2">The sequence shown here is derived from an EMBL/GenBank/DDBJ whole genome shotgun (WGS) entry which is preliminary data.</text>
</comment>
<feature type="signal peptide" evidence="1">
    <location>
        <begin position="1"/>
        <end position="20"/>
    </location>
</feature>
<dbReference type="Proteomes" id="UP001597322">
    <property type="component" value="Unassembled WGS sequence"/>
</dbReference>
<protein>
    <submittedName>
        <fullName evidence="2">Uncharacterized protein</fullName>
    </submittedName>
</protein>
<reference evidence="3" key="1">
    <citation type="journal article" date="2019" name="Int. J. Syst. Evol. Microbiol.">
        <title>The Global Catalogue of Microorganisms (GCM) 10K type strain sequencing project: providing services to taxonomists for standard genome sequencing and annotation.</title>
        <authorList>
            <consortium name="The Broad Institute Genomics Platform"/>
            <consortium name="The Broad Institute Genome Sequencing Center for Infectious Disease"/>
            <person name="Wu L."/>
            <person name="Ma J."/>
        </authorList>
    </citation>
    <scope>NUCLEOTIDE SEQUENCE [LARGE SCALE GENOMIC DNA]</scope>
    <source>
        <strain evidence="3">CG52</strain>
    </source>
</reference>
<sequence length="84" mass="8800">MKIATLALAFLAAGAGAAMAQQGPDSRTYNSDDYKPRQRYVCVVPPPRSADQQYPNVCRAPEGRVGGSCRCPNVTGTGTLQLGG</sequence>
<gene>
    <name evidence="2" type="ORF">ACFSE1_14425</name>
</gene>
<accession>A0ABW4M8W7</accession>
<dbReference type="RefSeq" id="WP_377402735.1">
    <property type="nucleotide sequence ID" value="NZ_JBHUEQ010000025.1"/>
</dbReference>
<name>A0ABW4M8W7_9HYPH</name>
<evidence type="ECO:0000313" key="2">
    <source>
        <dbReference type="EMBL" id="MFD1746666.1"/>
    </source>
</evidence>
<evidence type="ECO:0000313" key="3">
    <source>
        <dbReference type="Proteomes" id="UP001597322"/>
    </source>
</evidence>
<keyword evidence="3" id="KW-1185">Reference proteome</keyword>
<dbReference type="EMBL" id="JBHUEQ010000025">
    <property type="protein sequence ID" value="MFD1746666.1"/>
    <property type="molecule type" value="Genomic_DNA"/>
</dbReference>
<organism evidence="2 3">
    <name type="scientific">Rhizobium helianthi</name>
    <dbReference type="NCBI Taxonomy" id="1132695"/>
    <lineage>
        <taxon>Bacteria</taxon>
        <taxon>Pseudomonadati</taxon>
        <taxon>Pseudomonadota</taxon>
        <taxon>Alphaproteobacteria</taxon>
        <taxon>Hyphomicrobiales</taxon>
        <taxon>Rhizobiaceae</taxon>
        <taxon>Rhizobium/Agrobacterium group</taxon>
        <taxon>Rhizobium</taxon>
    </lineage>
</organism>
<proteinExistence type="predicted"/>
<keyword evidence="1" id="KW-0732">Signal</keyword>
<evidence type="ECO:0000256" key="1">
    <source>
        <dbReference type="SAM" id="SignalP"/>
    </source>
</evidence>
<feature type="chain" id="PRO_5046754670" evidence="1">
    <location>
        <begin position="21"/>
        <end position="84"/>
    </location>
</feature>